<feature type="compositionally biased region" description="Basic and acidic residues" evidence="10">
    <location>
        <begin position="163"/>
        <end position="174"/>
    </location>
</feature>
<dbReference type="CDD" id="cd12148">
    <property type="entry name" value="fungal_TF_MHR"/>
    <property type="match status" value="1"/>
</dbReference>
<evidence type="ECO:0000256" key="6">
    <source>
        <dbReference type="ARBA" id="ARBA00023125"/>
    </source>
</evidence>
<proteinExistence type="predicted"/>
<dbReference type="GO" id="GO:0003677">
    <property type="term" value="F:DNA binding"/>
    <property type="evidence" value="ECO:0007669"/>
    <property type="project" value="UniProtKB-KW"/>
</dbReference>
<dbReference type="Pfam" id="PF04082">
    <property type="entry name" value="Fungal_trans"/>
    <property type="match status" value="1"/>
</dbReference>
<comment type="subcellular location">
    <subcellularLocation>
        <location evidence="1">Nucleus</location>
    </subcellularLocation>
</comment>
<dbReference type="Pfam" id="PF00172">
    <property type="entry name" value="Zn_clus"/>
    <property type="match status" value="1"/>
</dbReference>
<dbReference type="InterPro" id="IPR052783">
    <property type="entry name" value="Metabolic/Drug-Res_Regulator"/>
</dbReference>
<feature type="compositionally biased region" description="Polar residues" evidence="10">
    <location>
        <begin position="175"/>
        <end position="199"/>
    </location>
</feature>
<feature type="domain" description="Zn(2)-C6 fungal-type" evidence="11">
    <location>
        <begin position="40"/>
        <end position="70"/>
    </location>
</feature>
<feature type="region of interest" description="Disordered" evidence="10">
    <location>
        <begin position="146"/>
        <end position="204"/>
    </location>
</feature>
<evidence type="ECO:0000256" key="10">
    <source>
        <dbReference type="SAM" id="MobiDB-lite"/>
    </source>
</evidence>
<evidence type="ECO:0000256" key="7">
    <source>
        <dbReference type="ARBA" id="ARBA00023159"/>
    </source>
</evidence>
<dbReference type="OrthoDB" id="3364175at2759"/>
<dbReference type="PROSITE" id="PS50048">
    <property type="entry name" value="ZN2_CY6_FUNGAL_2"/>
    <property type="match status" value="1"/>
</dbReference>
<sequence length="922" mass="102258">MAPQALGDPKLAEHKQEELKSSEEIQKPGKHGPRKRVSQACDRCRSRKDKCDGKKPACSTCVTNGRSCSYDANVKKRGLPEGYVRGLEKLWGIAIKEVNTIEDSILTALAGNEDNESVLSVWNDENNSEAWVETWRKSQMSRELERLLSSQEPSVETMKRKRVDSDAQSSKRLETSTGYQNGNQWQETSASMTSQNDYQKPQPEARVSSAIDDFLVKEYESILSPSTAHGAISGGTPAAANIDLPELPSETWHLLDVYFSYTHSWLPIIEKHDLLRTSYQYSQNRNTGSTPASGENAALWAAIAYAKFQHRAINNIPRALGNVGEMVWTAERMYSQARALIPNEEGNLELGHVQALLILTLSNMGMGHYSRAWSLIGQAVRAAIDLQLDHPVELSSNSVRSRSRSKHVFLGCFVLDTLISARLKRRPHLRSDEIEVVGLVEEDGLEEWDPWADCLNVRRCSSSRVPAAILSTFNRLIQLLKSLNDAVCVPPGANYLQASTTVQDKLHIWIQSQPGSLFDFISNDGDPSTLLLPHQNHLYNIYVTTLAASQLLPRSNEYEAVDLEPCTRSAKQVVGLLNQHSNNFGLLIVPPTYEYFVKTAYDVVHTVQSSIESTHITLNDWKRNLDHCLDAMESAWPVFETFKSSITYQATSEPRRHSQVAFDLISGTSQDTDTPMSGGKTPQSIASHETMNSHSPQIFRTITRPEASTPRNTMQSMKARTPRSSSFGQSSGHGLPQNPLNMYENAYAPYQNKRTSTSIDKSPATITSLQPQPSFNIPPPNNPQLHRSLTMSSADVEFDPMFNELMRLDATEWSGNWDQSLMNLGFTESDNMNQDFYAFCQEPDPLQQNNVFQQLVANSNAETTNFFDASGNVFGGMAITPGFGGLGMGVAVGDENEGIEAGQILQALSAAEEQRTVGRGGG</sequence>
<dbReference type="InParanoid" id="A0A2J6STI9"/>
<dbReference type="GO" id="GO:0045944">
    <property type="term" value="P:positive regulation of transcription by RNA polymerase II"/>
    <property type="evidence" value="ECO:0007669"/>
    <property type="project" value="TreeGrafter"/>
</dbReference>
<dbReference type="SMART" id="SM00906">
    <property type="entry name" value="Fungal_trans"/>
    <property type="match status" value="1"/>
</dbReference>
<feature type="compositionally biased region" description="Polar residues" evidence="10">
    <location>
        <begin position="667"/>
        <end position="700"/>
    </location>
</feature>
<accession>A0A2J6STI9</accession>
<dbReference type="SUPFAM" id="SSF57701">
    <property type="entry name" value="Zn2/Cys6 DNA-binding domain"/>
    <property type="match status" value="1"/>
</dbReference>
<dbReference type="GO" id="GO:0006351">
    <property type="term" value="P:DNA-templated transcription"/>
    <property type="evidence" value="ECO:0007669"/>
    <property type="project" value="InterPro"/>
</dbReference>
<dbReference type="GO" id="GO:0005634">
    <property type="term" value="C:nucleus"/>
    <property type="evidence" value="ECO:0007669"/>
    <property type="project" value="UniProtKB-SubCell"/>
</dbReference>
<keyword evidence="9" id="KW-0539">Nucleus</keyword>
<feature type="compositionally biased region" description="Basic and acidic residues" evidence="10">
    <location>
        <begin position="10"/>
        <end position="27"/>
    </location>
</feature>
<dbReference type="SMART" id="SM00066">
    <property type="entry name" value="GAL4"/>
    <property type="match status" value="1"/>
</dbReference>
<dbReference type="InterPro" id="IPR036864">
    <property type="entry name" value="Zn2-C6_fun-type_DNA-bd_sf"/>
</dbReference>
<feature type="compositionally biased region" description="Polar residues" evidence="10">
    <location>
        <begin position="709"/>
        <end position="732"/>
    </location>
</feature>
<feature type="compositionally biased region" description="Basic residues" evidence="10">
    <location>
        <begin position="28"/>
        <end position="37"/>
    </location>
</feature>
<evidence type="ECO:0000256" key="1">
    <source>
        <dbReference type="ARBA" id="ARBA00004123"/>
    </source>
</evidence>
<keyword evidence="3" id="KW-0862">Zinc</keyword>
<gene>
    <name evidence="12" type="ORF">K444DRAFT_540246</name>
</gene>
<dbReference type="EMBL" id="KZ613866">
    <property type="protein sequence ID" value="PMD54098.1"/>
    <property type="molecule type" value="Genomic_DNA"/>
</dbReference>
<dbReference type="FunFam" id="4.10.240.10:FF:000005">
    <property type="entry name" value="Quinic acid utilization activator"/>
    <property type="match status" value="1"/>
</dbReference>
<keyword evidence="7" id="KW-0010">Activator</keyword>
<dbReference type="Proteomes" id="UP000235371">
    <property type="component" value="Unassembled WGS sequence"/>
</dbReference>
<evidence type="ECO:0000313" key="12">
    <source>
        <dbReference type="EMBL" id="PMD54098.1"/>
    </source>
</evidence>
<dbReference type="CDD" id="cd00067">
    <property type="entry name" value="GAL4"/>
    <property type="match status" value="1"/>
</dbReference>
<name>A0A2J6STI9_9HELO</name>
<evidence type="ECO:0000256" key="2">
    <source>
        <dbReference type="ARBA" id="ARBA00022723"/>
    </source>
</evidence>
<dbReference type="STRING" id="1095630.A0A2J6STI9"/>
<keyword evidence="2" id="KW-0479">Metal-binding</keyword>
<dbReference type="GeneID" id="36583773"/>
<dbReference type="PANTHER" id="PTHR47655">
    <property type="entry name" value="QUINIC ACID UTILIZATION ACTIVATOR"/>
    <property type="match status" value="1"/>
</dbReference>
<evidence type="ECO:0000313" key="13">
    <source>
        <dbReference type="Proteomes" id="UP000235371"/>
    </source>
</evidence>
<dbReference type="PROSITE" id="PS00463">
    <property type="entry name" value="ZN2_CY6_FUNGAL_1"/>
    <property type="match status" value="1"/>
</dbReference>
<dbReference type="GO" id="GO:0008270">
    <property type="term" value="F:zinc ion binding"/>
    <property type="evidence" value="ECO:0007669"/>
    <property type="project" value="InterPro"/>
</dbReference>
<evidence type="ECO:0000259" key="11">
    <source>
        <dbReference type="PROSITE" id="PS50048"/>
    </source>
</evidence>
<reference evidence="12 13" key="1">
    <citation type="submission" date="2016-04" db="EMBL/GenBank/DDBJ databases">
        <title>A degradative enzymes factory behind the ericoid mycorrhizal symbiosis.</title>
        <authorList>
            <consortium name="DOE Joint Genome Institute"/>
            <person name="Martino E."/>
            <person name="Morin E."/>
            <person name="Grelet G."/>
            <person name="Kuo A."/>
            <person name="Kohler A."/>
            <person name="Daghino S."/>
            <person name="Barry K."/>
            <person name="Choi C."/>
            <person name="Cichocki N."/>
            <person name="Clum A."/>
            <person name="Copeland A."/>
            <person name="Hainaut M."/>
            <person name="Haridas S."/>
            <person name="Labutti K."/>
            <person name="Lindquist E."/>
            <person name="Lipzen A."/>
            <person name="Khouja H.-R."/>
            <person name="Murat C."/>
            <person name="Ohm R."/>
            <person name="Olson A."/>
            <person name="Spatafora J."/>
            <person name="Veneault-Fourrey C."/>
            <person name="Henrissat B."/>
            <person name="Grigoriev I."/>
            <person name="Martin F."/>
            <person name="Perotto S."/>
        </authorList>
    </citation>
    <scope>NUCLEOTIDE SEQUENCE [LARGE SCALE GENOMIC DNA]</scope>
    <source>
        <strain evidence="12 13">E</strain>
    </source>
</reference>
<organism evidence="12 13">
    <name type="scientific">Hyaloscypha bicolor E</name>
    <dbReference type="NCBI Taxonomy" id="1095630"/>
    <lineage>
        <taxon>Eukaryota</taxon>
        <taxon>Fungi</taxon>
        <taxon>Dikarya</taxon>
        <taxon>Ascomycota</taxon>
        <taxon>Pezizomycotina</taxon>
        <taxon>Leotiomycetes</taxon>
        <taxon>Helotiales</taxon>
        <taxon>Hyaloscyphaceae</taxon>
        <taxon>Hyaloscypha</taxon>
        <taxon>Hyaloscypha bicolor</taxon>
    </lineage>
</organism>
<dbReference type="AlphaFoldDB" id="A0A2J6STI9"/>
<evidence type="ECO:0000256" key="4">
    <source>
        <dbReference type="ARBA" id="ARBA00022911"/>
    </source>
</evidence>
<dbReference type="InterPro" id="IPR001138">
    <property type="entry name" value="Zn2Cys6_DnaBD"/>
</dbReference>
<keyword evidence="5" id="KW-0805">Transcription regulation</keyword>
<feature type="region of interest" description="Disordered" evidence="10">
    <location>
        <begin position="667"/>
        <end position="741"/>
    </location>
</feature>
<dbReference type="PANTHER" id="PTHR47655:SF2">
    <property type="entry name" value="QUINIC ACID UTILIZATION ACTIVATOR"/>
    <property type="match status" value="1"/>
</dbReference>
<protein>
    <recommendedName>
        <fullName evidence="11">Zn(2)-C6 fungal-type domain-containing protein</fullName>
    </recommendedName>
</protein>
<keyword evidence="6" id="KW-0238">DNA-binding</keyword>
<evidence type="ECO:0000256" key="5">
    <source>
        <dbReference type="ARBA" id="ARBA00023015"/>
    </source>
</evidence>
<dbReference type="GO" id="GO:0000981">
    <property type="term" value="F:DNA-binding transcription factor activity, RNA polymerase II-specific"/>
    <property type="evidence" value="ECO:0007669"/>
    <property type="project" value="InterPro"/>
</dbReference>
<dbReference type="Gene3D" id="4.10.240.10">
    <property type="entry name" value="Zn(2)-C6 fungal-type DNA-binding domain"/>
    <property type="match status" value="1"/>
</dbReference>
<dbReference type="RefSeq" id="XP_024731002.1">
    <property type="nucleotide sequence ID" value="XM_024875694.1"/>
</dbReference>
<dbReference type="InterPro" id="IPR007219">
    <property type="entry name" value="XnlR_reg_dom"/>
</dbReference>
<evidence type="ECO:0000256" key="8">
    <source>
        <dbReference type="ARBA" id="ARBA00023163"/>
    </source>
</evidence>
<keyword evidence="4" id="KW-0672">Quinate metabolism</keyword>
<evidence type="ECO:0000256" key="9">
    <source>
        <dbReference type="ARBA" id="ARBA00023242"/>
    </source>
</evidence>
<evidence type="ECO:0000256" key="3">
    <source>
        <dbReference type="ARBA" id="ARBA00022833"/>
    </source>
</evidence>
<keyword evidence="8" id="KW-0804">Transcription</keyword>
<keyword evidence="13" id="KW-1185">Reference proteome</keyword>
<feature type="region of interest" description="Disordered" evidence="10">
    <location>
        <begin position="1"/>
        <end position="39"/>
    </location>
</feature>